<proteinExistence type="predicted"/>
<organism evidence="1 2">
    <name type="scientific">Sphingobium fuliginis (strain ATCC 27551)</name>
    <dbReference type="NCBI Taxonomy" id="336203"/>
    <lineage>
        <taxon>Bacteria</taxon>
        <taxon>Pseudomonadati</taxon>
        <taxon>Pseudomonadota</taxon>
        <taxon>Alphaproteobacteria</taxon>
        <taxon>Sphingomonadales</taxon>
        <taxon>Sphingomonadaceae</taxon>
        <taxon>Sphingobium</taxon>
    </lineage>
</organism>
<dbReference type="EMBL" id="CP060037">
    <property type="protein sequence ID" value="QOT74541.1"/>
    <property type="molecule type" value="Genomic_DNA"/>
</dbReference>
<name>A0A7M2GPD2_SPHSA</name>
<accession>A0A7M2GPD2</accession>
<dbReference type="AlphaFoldDB" id="A0A7M2GPD2"/>
<reference evidence="2" key="1">
    <citation type="submission" date="2020-08" db="EMBL/GenBank/DDBJ databases">
        <title>Complete genome sequence of Sphingobium barthaii strain KK22, a high-molecular-weight polycyclic aromatic hydrocarbon-degrading soil bacterium.</title>
        <authorList>
            <person name="Mori J.F."/>
            <person name="Kanaly R.A."/>
        </authorList>
    </citation>
    <scope>NUCLEOTIDE SEQUENCE [LARGE SCALE GENOMIC DNA]</scope>
    <source>
        <strain evidence="2">KK22</strain>
        <plasmid evidence="2">p1</plasmid>
    </source>
</reference>
<keyword evidence="1" id="KW-0614">Plasmid</keyword>
<protein>
    <submittedName>
        <fullName evidence="1">Uncharacterized protein</fullName>
    </submittedName>
</protein>
<gene>
    <name evidence="1" type="ORF">H5V43_21975</name>
</gene>
<evidence type="ECO:0000313" key="2">
    <source>
        <dbReference type="Proteomes" id="UP000593663"/>
    </source>
</evidence>
<dbReference type="Proteomes" id="UP000593663">
    <property type="component" value="Plasmid p1"/>
</dbReference>
<geneLocation type="plasmid" evidence="1 2">
    <name>p1</name>
</geneLocation>
<evidence type="ECO:0000313" key="1">
    <source>
        <dbReference type="EMBL" id="QOT74541.1"/>
    </source>
</evidence>
<dbReference type="KEGG" id="sbar:H5V43_21975"/>
<dbReference type="RefSeq" id="WP_025549006.1">
    <property type="nucleotide sequence ID" value="NZ_BATN01000031.1"/>
</dbReference>
<sequence>MEMLAIRTRMVDPRPLYAYRVYVPFHQISPERQALIHYRTNFGHFRSGDHFARLADVIAPMAHLQRPPGFDRYVEGRDLHRVADRLEAIIIGHVFPEMTATTPPLLYEAAIDVESRHVVIRVMDLTGTFATIRDQLDTITANDLGVETIKGIEP</sequence>